<feature type="domain" description="Multidrug resistance protein MdtA-like barrel-sandwich hybrid" evidence="10">
    <location>
        <begin position="96"/>
        <end position="238"/>
    </location>
</feature>
<dbReference type="NCBIfam" id="TIGR01730">
    <property type="entry name" value="RND_mfp"/>
    <property type="match status" value="1"/>
</dbReference>
<feature type="region of interest" description="Disordered" evidence="7">
    <location>
        <begin position="445"/>
        <end position="474"/>
    </location>
</feature>
<evidence type="ECO:0000256" key="6">
    <source>
        <dbReference type="ARBA" id="ARBA00023136"/>
    </source>
</evidence>
<protein>
    <submittedName>
        <fullName evidence="13">MdtA/MuxA family multidrug efflux RND transporter periplasmic adaptor subunit</fullName>
    </submittedName>
</protein>
<evidence type="ECO:0000259" key="10">
    <source>
        <dbReference type="Pfam" id="PF25917"/>
    </source>
</evidence>
<accession>A0A3R7ISI3</accession>
<evidence type="ECO:0000256" key="4">
    <source>
        <dbReference type="ARBA" id="ARBA00022475"/>
    </source>
</evidence>
<comment type="subcellular location">
    <subcellularLocation>
        <location evidence="1">Cell membrane</location>
    </subcellularLocation>
</comment>
<dbReference type="NCBIfam" id="NF008589">
    <property type="entry name" value="PRK11556.1"/>
    <property type="match status" value="1"/>
</dbReference>
<evidence type="ECO:0000259" key="9">
    <source>
        <dbReference type="Pfam" id="PF25876"/>
    </source>
</evidence>
<dbReference type="Gene3D" id="1.10.287.470">
    <property type="entry name" value="Helix hairpin bin"/>
    <property type="match status" value="1"/>
</dbReference>
<dbReference type="Pfam" id="PF25967">
    <property type="entry name" value="RND-MFP_C"/>
    <property type="match status" value="1"/>
</dbReference>
<evidence type="ECO:0000256" key="2">
    <source>
        <dbReference type="ARBA" id="ARBA00009477"/>
    </source>
</evidence>
<evidence type="ECO:0000256" key="3">
    <source>
        <dbReference type="ARBA" id="ARBA00022448"/>
    </source>
</evidence>
<dbReference type="Proteomes" id="UP000216225">
    <property type="component" value="Unassembled WGS sequence"/>
</dbReference>
<dbReference type="InterPro" id="IPR006143">
    <property type="entry name" value="RND_pump_MFP"/>
</dbReference>
<keyword evidence="5" id="KW-0997">Cell inner membrane</keyword>
<dbReference type="GO" id="GO:1990281">
    <property type="term" value="C:efflux pump complex"/>
    <property type="evidence" value="ECO:0007669"/>
    <property type="project" value="TreeGrafter"/>
</dbReference>
<dbReference type="Pfam" id="PF25917">
    <property type="entry name" value="BSH_RND"/>
    <property type="match status" value="1"/>
</dbReference>
<organism evidence="13 14">
    <name type="scientific">Alicycliphilus denitrificans</name>
    <dbReference type="NCBI Taxonomy" id="179636"/>
    <lineage>
        <taxon>Bacteria</taxon>
        <taxon>Pseudomonadati</taxon>
        <taxon>Pseudomonadota</taxon>
        <taxon>Betaproteobacteria</taxon>
        <taxon>Burkholderiales</taxon>
        <taxon>Comamonadaceae</taxon>
        <taxon>Alicycliphilus</taxon>
    </lineage>
</organism>
<evidence type="ECO:0000313" key="14">
    <source>
        <dbReference type="Proteomes" id="UP000216225"/>
    </source>
</evidence>
<feature type="domain" description="Multidrug resistance protein MdtA-like C-terminal permuted SH3" evidence="12">
    <location>
        <begin position="329"/>
        <end position="386"/>
    </location>
</feature>
<evidence type="ECO:0000256" key="7">
    <source>
        <dbReference type="SAM" id="MobiDB-lite"/>
    </source>
</evidence>
<dbReference type="Gene3D" id="2.40.30.170">
    <property type="match status" value="1"/>
</dbReference>
<dbReference type="EMBL" id="NKDB02000002">
    <property type="protein sequence ID" value="RKJ96188.1"/>
    <property type="molecule type" value="Genomic_DNA"/>
</dbReference>
<keyword evidence="3" id="KW-0813">Transport</keyword>
<dbReference type="Pfam" id="PF25876">
    <property type="entry name" value="HH_MFP_RND"/>
    <property type="match status" value="1"/>
</dbReference>
<dbReference type="GO" id="GO:0015562">
    <property type="term" value="F:efflux transmembrane transporter activity"/>
    <property type="evidence" value="ECO:0007669"/>
    <property type="project" value="TreeGrafter"/>
</dbReference>
<evidence type="ECO:0000313" key="13">
    <source>
        <dbReference type="EMBL" id="RKJ96188.1"/>
    </source>
</evidence>
<keyword evidence="6 8" id="KW-0472">Membrane</keyword>
<dbReference type="Pfam" id="PF25944">
    <property type="entry name" value="Beta-barrel_RND"/>
    <property type="match status" value="1"/>
</dbReference>
<dbReference type="InterPro" id="IPR058627">
    <property type="entry name" value="MdtA-like_C"/>
</dbReference>
<dbReference type="AlphaFoldDB" id="A0A3R7ISI3"/>
<name>A0A3R7ISI3_9BURK</name>
<feature type="transmembrane region" description="Helical" evidence="8">
    <location>
        <begin position="24"/>
        <end position="44"/>
    </location>
</feature>
<keyword evidence="4" id="KW-1003">Cell membrane</keyword>
<dbReference type="InterPro" id="IPR058624">
    <property type="entry name" value="MdtA-like_HH"/>
</dbReference>
<gene>
    <name evidence="13" type="primary">mdtA</name>
    <name evidence="13" type="ORF">CE154_009045</name>
</gene>
<dbReference type="InterPro" id="IPR058625">
    <property type="entry name" value="MdtA-like_BSH"/>
</dbReference>
<dbReference type="Gene3D" id="2.40.50.100">
    <property type="match status" value="1"/>
</dbReference>
<keyword evidence="8" id="KW-1133">Transmembrane helix</keyword>
<keyword evidence="8" id="KW-0812">Transmembrane</keyword>
<dbReference type="Gene3D" id="2.40.420.20">
    <property type="match status" value="1"/>
</dbReference>
<comment type="similarity">
    <text evidence="2">Belongs to the membrane fusion protein (MFP) (TC 8.A.1) family.</text>
</comment>
<proteinExistence type="inferred from homology"/>
<evidence type="ECO:0000256" key="1">
    <source>
        <dbReference type="ARBA" id="ARBA00004236"/>
    </source>
</evidence>
<dbReference type="PANTHER" id="PTHR30469:SF12">
    <property type="entry name" value="MULTIDRUG RESISTANCE PROTEIN MDTA"/>
    <property type="match status" value="1"/>
</dbReference>
<feature type="compositionally biased region" description="Low complexity" evidence="7">
    <location>
        <begin position="452"/>
        <end position="474"/>
    </location>
</feature>
<dbReference type="PANTHER" id="PTHR30469">
    <property type="entry name" value="MULTIDRUG RESISTANCE PROTEIN MDTA"/>
    <property type="match status" value="1"/>
</dbReference>
<feature type="domain" description="Multidrug resistance protein MdtA-like beta-barrel" evidence="11">
    <location>
        <begin position="242"/>
        <end position="325"/>
    </location>
</feature>
<sequence length="474" mass="50980">MSNPQSCKGPVAPHGYACKGRMRLGWVAAVAAVALLAAGGAWWWQQRGAVPAQGQAAGPRFGGGGAQAQPVSVGRVERRDMRVMVSAIGTLQSRATAVVRTKVSGELKALHFNEGDEVKAGQLLAQIDPRSYQAAFDQAQGTLMRDQALLRNARLDLQRYQELKAQDSIASQQVDTQAALVRQYEGTVAADQAQVDAARLQLSYTRVTAPIAGRLGLRQADLGNVVNPADANGIVTITQLRPIDAVFSVPQAQLDRIRERRARGAELPVELWDREQRQLLARGRLGALDNAIDLTTDTLKVKAAFANADGRLFPNQFVNVRLQVDLLKDALTVPAAAVQNNYVYLVQDDGTVTQRRLRVGVADGDRVSVEGDLPEGAQVVTDGLDRLREGARVMVIDAQAAAKADQAVQDAGQRRAQMLRNLTPEQREKLSRMTPDERRAFLRGLRAQREGAAPTASAPASAPAPAASAPPTAR</sequence>
<evidence type="ECO:0000259" key="12">
    <source>
        <dbReference type="Pfam" id="PF25967"/>
    </source>
</evidence>
<reference evidence="13 14" key="1">
    <citation type="submission" date="2018-09" db="EMBL/GenBank/DDBJ databases">
        <title>Genome comparison of Alicycliphilus sp. BQ1, a polyurethanolytic bacterium, with its closest phylogenetic relatives Alicycliphilus denitrificans BC and K601, unable to attack polyurethane.</title>
        <authorList>
            <person name="Loza-Tavera H."/>
            <person name="Lozano L."/>
            <person name="Cevallos M."/>
            <person name="Maya-Lucas O."/>
            <person name="Garcia-Mena J."/>
            <person name="Hernandez J."/>
        </authorList>
    </citation>
    <scope>NUCLEOTIDE SEQUENCE [LARGE SCALE GENOMIC DNA]</scope>
    <source>
        <strain evidence="13 14">BQ1</strain>
    </source>
</reference>
<evidence type="ECO:0000256" key="8">
    <source>
        <dbReference type="SAM" id="Phobius"/>
    </source>
</evidence>
<comment type="caution">
    <text evidence="13">The sequence shown here is derived from an EMBL/GenBank/DDBJ whole genome shotgun (WGS) entry which is preliminary data.</text>
</comment>
<feature type="domain" description="Multidrug resistance protein MdtA-like alpha-helical hairpin" evidence="9">
    <location>
        <begin position="137"/>
        <end position="205"/>
    </location>
</feature>
<evidence type="ECO:0000259" key="11">
    <source>
        <dbReference type="Pfam" id="PF25944"/>
    </source>
</evidence>
<evidence type="ECO:0000256" key="5">
    <source>
        <dbReference type="ARBA" id="ARBA00022519"/>
    </source>
</evidence>
<dbReference type="InterPro" id="IPR058626">
    <property type="entry name" value="MdtA-like_b-barrel"/>
</dbReference>
<dbReference type="SUPFAM" id="SSF111369">
    <property type="entry name" value="HlyD-like secretion proteins"/>
    <property type="match status" value="1"/>
</dbReference>